<evidence type="ECO:0000313" key="6">
    <source>
        <dbReference type="EMBL" id="CCQ37744.1"/>
    </source>
</evidence>
<dbReference type="Proteomes" id="UP000011867">
    <property type="component" value="Chromosome"/>
</dbReference>
<dbReference type="eggNOG" id="arCOG00689">
    <property type="taxonomic scope" value="Archaea"/>
</dbReference>
<dbReference type="PANTHER" id="PTHR11647">
    <property type="entry name" value="HYDRANTOINASE/DIHYDROPYRIMIDINASE FAMILY MEMBER"/>
    <property type="match status" value="1"/>
</dbReference>
<dbReference type="HOGENOM" id="CLU_015572_1_1_2"/>
<evidence type="ECO:0000256" key="3">
    <source>
        <dbReference type="ARBA" id="ARBA00022801"/>
    </source>
</evidence>
<dbReference type="InterPro" id="IPR011059">
    <property type="entry name" value="Metal-dep_hydrolase_composite"/>
</dbReference>
<dbReference type="InterPro" id="IPR050378">
    <property type="entry name" value="Metallo-dep_Hydrolases_sf"/>
</dbReference>
<dbReference type="SUPFAM" id="SSF51338">
    <property type="entry name" value="Composite domain of metallo-dependent hydrolases"/>
    <property type="match status" value="1"/>
</dbReference>
<name>M1XLH8_NATM8</name>
<dbReference type="GO" id="GO:0005829">
    <property type="term" value="C:cytosol"/>
    <property type="evidence" value="ECO:0007669"/>
    <property type="project" value="TreeGrafter"/>
</dbReference>
<organism evidence="6 7">
    <name type="scientific">Natronomonas moolapensis (strain DSM 18674 / CECT 7526 / JCM 14361 / 8.8.11)</name>
    <dbReference type="NCBI Taxonomy" id="268739"/>
    <lineage>
        <taxon>Archaea</taxon>
        <taxon>Methanobacteriati</taxon>
        <taxon>Methanobacteriota</taxon>
        <taxon>Stenosarchaea group</taxon>
        <taxon>Halobacteria</taxon>
        <taxon>Halobacteriales</taxon>
        <taxon>Natronomonadaceae</taxon>
        <taxon>Natronomonas</taxon>
    </lineage>
</organism>
<dbReference type="RefSeq" id="WP_015410477.1">
    <property type="nucleotide sequence ID" value="NC_020388.1"/>
</dbReference>
<dbReference type="PANTHER" id="PTHR11647:SF1">
    <property type="entry name" value="COLLAPSIN RESPONSE MEDIATOR PROTEIN"/>
    <property type="match status" value="1"/>
</dbReference>
<dbReference type="EC" id="3.5.2.5" evidence="6"/>
<dbReference type="Gene3D" id="3.20.20.140">
    <property type="entry name" value="Metal-dependent hydrolases"/>
    <property type="match status" value="1"/>
</dbReference>
<dbReference type="GeneID" id="14653017"/>
<evidence type="ECO:0000256" key="4">
    <source>
        <dbReference type="ARBA" id="ARBA00022975"/>
    </source>
</evidence>
<dbReference type="InterPro" id="IPR006680">
    <property type="entry name" value="Amidohydro-rel"/>
</dbReference>
<evidence type="ECO:0000256" key="1">
    <source>
        <dbReference type="ARBA" id="ARBA00001947"/>
    </source>
</evidence>
<dbReference type="GO" id="GO:0004038">
    <property type="term" value="F:allantoinase activity"/>
    <property type="evidence" value="ECO:0007669"/>
    <property type="project" value="UniProtKB-EC"/>
</dbReference>
<dbReference type="KEGG" id="nmo:Nmlp_3626"/>
<evidence type="ECO:0000256" key="2">
    <source>
        <dbReference type="ARBA" id="ARBA00008829"/>
    </source>
</evidence>
<evidence type="ECO:0000313" key="7">
    <source>
        <dbReference type="Proteomes" id="UP000011867"/>
    </source>
</evidence>
<accession>M1XLH8</accession>
<dbReference type="Pfam" id="PF01979">
    <property type="entry name" value="Amidohydro_1"/>
    <property type="match status" value="1"/>
</dbReference>
<dbReference type="SUPFAM" id="SSF51556">
    <property type="entry name" value="Metallo-dependent hydrolases"/>
    <property type="match status" value="1"/>
</dbReference>
<evidence type="ECO:0000259" key="5">
    <source>
        <dbReference type="Pfam" id="PF01979"/>
    </source>
</evidence>
<dbReference type="EMBL" id="HF582854">
    <property type="protein sequence ID" value="CCQ37744.1"/>
    <property type="molecule type" value="Genomic_DNA"/>
</dbReference>
<dbReference type="Gene3D" id="2.30.40.10">
    <property type="entry name" value="Urease, subunit C, domain 1"/>
    <property type="match status" value="1"/>
</dbReference>
<dbReference type="GO" id="GO:0006221">
    <property type="term" value="P:pyrimidine nucleotide biosynthetic process"/>
    <property type="evidence" value="ECO:0007669"/>
    <property type="project" value="UniProtKB-KW"/>
</dbReference>
<dbReference type="FunFam" id="3.20.20.140:FF:000174">
    <property type="entry name" value="Dihydropyrimidinase-related protein 2"/>
    <property type="match status" value="1"/>
</dbReference>
<comment type="similarity">
    <text evidence="2">Belongs to the metallo-dependent hydrolases superfamily. Hydantoinase/dihydropyrimidinase family.</text>
</comment>
<keyword evidence="7" id="KW-1185">Reference proteome</keyword>
<keyword evidence="3 6" id="KW-0378">Hydrolase</keyword>
<dbReference type="OrthoDB" id="8791at2157"/>
<dbReference type="InterPro" id="IPR032466">
    <property type="entry name" value="Metal_Hydrolase"/>
</dbReference>
<comment type="cofactor">
    <cofactor evidence="1">
        <name>Zn(2+)</name>
        <dbReference type="ChEBI" id="CHEBI:29105"/>
    </cofactor>
</comment>
<proteinExistence type="inferred from homology"/>
<sequence>MPIDTVIAGGTVVSPSSTFDAAVAVDDGSIVAVGDERDLPDAETRIDATGQLVMPGVVDPHVHIDDHVSIDSYRTATSAAALGGVTTVIDFAWQAYEGEESPWDDPAPLAEGVERKRDNHREALVDFGLHGGILREGEDLFAELSDLVAAGVTSFKMYTAYEFGVSNGYLRRVCDALAEQGAVGVVHTEDDSVCQSLVAELRAAGEDAPEAYPRSRPDYAEAMAAEDAVRIATEAGAKYYGVHTSSEKAAAAIAEFRNDGSQVRAETCTHYTTLDESIHREFGNLPKIAPPIRSPDDVDAMFEYLRRGVLSVVSTDHVAQRRSSKENRPWWEGPYGANGLQASLSVFHDEAVNERGLSYPALVRLMSTTPAETFGLPGKGTLDPGTDADIVLFDPEATDTITAEDNVSEADYSIYEGREVTGQVTKTLVRGEVVAADGAVVGDPGHGEFVEREIPDWSA</sequence>
<reference evidence="6 7" key="1">
    <citation type="journal article" date="2013" name="Genome Announc.">
        <title>Genome of the haloarchaeon Natronomonas moolapensis, a neutrophilic member of a previously haloalkaliphilic genus.</title>
        <authorList>
            <person name="Dyall-Smith M.L."/>
            <person name="Pfeiffer F."/>
            <person name="Oberwinkler T."/>
            <person name="Klee K."/>
            <person name="Rampp M."/>
            <person name="Palm P."/>
            <person name="Gross K."/>
            <person name="Schuster S.C."/>
            <person name="Oesterhelt D."/>
        </authorList>
    </citation>
    <scope>NUCLEOTIDE SEQUENCE [LARGE SCALE GENOMIC DNA]</scope>
    <source>
        <strain evidence="7">DSM 18674 / JCM 14361 / 8.8.11</strain>
    </source>
</reference>
<feature type="domain" description="Amidohydrolase-related" evidence="5">
    <location>
        <begin position="52"/>
        <end position="434"/>
    </location>
</feature>
<gene>
    <name evidence="6" type="primary">pucH</name>
    <name evidence="6" type="ordered locus">Nmlp_3626</name>
</gene>
<protein>
    <submittedName>
        <fullName evidence="6">Probable allantoinase</fullName>
        <ecNumber evidence="6">3.5.2.5</ecNumber>
    </submittedName>
</protein>
<dbReference type="STRING" id="268739.Nmlp_3626"/>
<keyword evidence="4" id="KW-0665">Pyrimidine biosynthesis</keyword>
<dbReference type="AlphaFoldDB" id="M1XLH8"/>